<evidence type="ECO:0000313" key="2">
    <source>
        <dbReference type="Proteomes" id="UP000326464"/>
    </source>
</evidence>
<protein>
    <submittedName>
        <fullName evidence="1">Uncharacterized protein</fullName>
    </submittedName>
</protein>
<comment type="caution">
    <text evidence="1">The sequence shown here is derived from an EMBL/GenBank/DDBJ whole genome shotgun (WGS) entry which is preliminary data.</text>
</comment>
<gene>
    <name evidence="1" type="ORF">FNH21_06820</name>
</gene>
<dbReference type="EMBL" id="VJXX01000001">
    <property type="protein sequence ID" value="MPY10436.1"/>
    <property type="molecule type" value="Genomic_DNA"/>
</dbReference>
<reference evidence="2" key="1">
    <citation type="submission" date="2019-07" db="EMBL/GenBank/DDBJ databases">
        <title>Arthrobacter KR32 sp. nov., isolated from mountain cheese made of cows milk.</title>
        <authorList>
            <person name="Flegler A."/>
        </authorList>
    </citation>
    <scope>NUCLEOTIDE SEQUENCE [LARGE SCALE GENOMIC DNA]</scope>
    <source>
        <strain evidence="2">KR32</strain>
    </source>
</reference>
<proteinExistence type="predicted"/>
<accession>A0A7X1TNB8</accession>
<organism evidence="1 2">
    <name type="scientific">Arthrobacter bussei</name>
    <dbReference type="NCBI Taxonomy" id="2594179"/>
    <lineage>
        <taxon>Bacteria</taxon>
        <taxon>Bacillati</taxon>
        <taxon>Actinomycetota</taxon>
        <taxon>Actinomycetes</taxon>
        <taxon>Micrococcales</taxon>
        <taxon>Micrococcaceae</taxon>
        <taxon>Arthrobacter</taxon>
    </lineage>
</organism>
<evidence type="ECO:0000313" key="1">
    <source>
        <dbReference type="EMBL" id="MPY10436.1"/>
    </source>
</evidence>
<keyword evidence="2" id="KW-1185">Reference proteome</keyword>
<dbReference type="OrthoDB" id="4950199at2"/>
<dbReference type="Proteomes" id="UP000326464">
    <property type="component" value="Unassembled WGS sequence"/>
</dbReference>
<dbReference type="AlphaFoldDB" id="A0A7X1TNB8"/>
<dbReference type="RefSeq" id="WP_152813289.1">
    <property type="nucleotide sequence ID" value="NZ_VJXX01000001.1"/>
</dbReference>
<name>A0A7X1TNB8_9MICC</name>
<sequence length="101" mass="10439">MDSGGEGGSSRPGGGAGDDVLAIQAALTRHAESLTDVRRQALSVSLLSWDSPAGGAFRTYLAERCSELSGTIELLHSAARLLGEYGRLVRVAEALQRGAGL</sequence>